<name>A0A0M8JQV5_9CHLR</name>
<dbReference type="STRING" id="229921.ADN01_09890"/>
<evidence type="ECO:0000313" key="4">
    <source>
        <dbReference type="EMBL" id="KPL81634.1"/>
    </source>
</evidence>
<dbReference type="Gene3D" id="2.30.30.90">
    <property type="match status" value="1"/>
</dbReference>
<dbReference type="SMART" id="SM00899">
    <property type="entry name" value="FeoA"/>
    <property type="match status" value="1"/>
</dbReference>
<sequence length="83" mass="8792">MQPTTLNQTRLLDLQAGERGLVISLGSGKQLISRLTALGFTPGGELVVNQNYAHGPLIVTVRGGRVAIGRGEAAAILVERRDE</sequence>
<gene>
    <name evidence="4" type="ORF">ADN01_09890</name>
    <name evidence="3" type="ORF">LSAC_03458</name>
</gene>
<dbReference type="OrthoDB" id="9811076at2"/>
<dbReference type="AlphaFoldDB" id="A0A0M8JQV5"/>
<dbReference type="Pfam" id="PF04023">
    <property type="entry name" value="FeoA"/>
    <property type="match status" value="1"/>
</dbReference>
<evidence type="ECO:0000259" key="2">
    <source>
        <dbReference type="SMART" id="SM00899"/>
    </source>
</evidence>
<dbReference type="PANTHER" id="PTHR43151">
    <property type="entry name" value="FEOA FAMILY PROTEIN"/>
    <property type="match status" value="1"/>
</dbReference>
<dbReference type="SUPFAM" id="SSF50037">
    <property type="entry name" value="C-terminal domain of transcriptional repressors"/>
    <property type="match status" value="1"/>
</dbReference>
<dbReference type="InterPro" id="IPR007167">
    <property type="entry name" value="Fe-transptr_FeoA-like"/>
</dbReference>
<dbReference type="InterPro" id="IPR053184">
    <property type="entry name" value="FeoA-like"/>
</dbReference>
<organism evidence="3">
    <name type="scientific">Levilinea saccharolytica</name>
    <dbReference type="NCBI Taxonomy" id="229921"/>
    <lineage>
        <taxon>Bacteria</taxon>
        <taxon>Bacillati</taxon>
        <taxon>Chloroflexota</taxon>
        <taxon>Anaerolineae</taxon>
        <taxon>Anaerolineales</taxon>
        <taxon>Anaerolineaceae</taxon>
        <taxon>Levilinea</taxon>
    </lineage>
</organism>
<dbReference type="PANTHER" id="PTHR43151:SF1">
    <property type="entry name" value="SSR2333 PROTEIN"/>
    <property type="match status" value="1"/>
</dbReference>
<dbReference type="EMBL" id="LGCM01000037">
    <property type="protein sequence ID" value="KPL81634.1"/>
    <property type="molecule type" value="Genomic_DNA"/>
</dbReference>
<evidence type="ECO:0000256" key="1">
    <source>
        <dbReference type="ARBA" id="ARBA00023004"/>
    </source>
</evidence>
<dbReference type="EMBL" id="DF967975">
    <property type="protein sequence ID" value="GAP19548.1"/>
    <property type="molecule type" value="Genomic_DNA"/>
</dbReference>
<dbReference type="GO" id="GO:0046914">
    <property type="term" value="F:transition metal ion binding"/>
    <property type="evidence" value="ECO:0007669"/>
    <property type="project" value="InterPro"/>
</dbReference>
<keyword evidence="5" id="KW-1185">Reference proteome</keyword>
<reference evidence="3" key="1">
    <citation type="journal article" date="2015" name="Genome Announc.">
        <title>Draft Genome Sequences of Anaerolinea thermolimosa IMO-1, Bellilinea caldifistulae GOMI-1, Leptolinea tardivitalis YMTK-2, Levilinea saccharolytica KIBI-1, Longilinea arvoryzae KOME-1, Previously Described as Members of the Class Anaerolineae (Chloroflexi).</title>
        <authorList>
            <person name="Matsuura N."/>
            <person name="Tourlousse M.D."/>
            <person name="Ohashi A."/>
            <person name="Hugenholtz P."/>
            <person name="Sekiguchi Y."/>
        </authorList>
    </citation>
    <scope>NUCLEOTIDE SEQUENCE</scope>
    <source>
        <strain evidence="3">KIBI-1</strain>
    </source>
</reference>
<keyword evidence="1" id="KW-0408">Iron</keyword>
<feature type="domain" description="Ferrous iron transporter FeoA-like" evidence="2">
    <location>
        <begin position="9"/>
        <end position="80"/>
    </location>
</feature>
<dbReference type="Proteomes" id="UP000050501">
    <property type="component" value="Unassembled WGS sequence"/>
</dbReference>
<reference evidence="4 5" key="2">
    <citation type="submission" date="2015-07" db="EMBL/GenBank/DDBJ databases">
        <title>Genome sequence of Levilinea saccharolytica DSM 16555.</title>
        <authorList>
            <person name="Hemp J."/>
            <person name="Ward L.M."/>
            <person name="Pace L.A."/>
            <person name="Fischer W.W."/>
        </authorList>
    </citation>
    <scope>NUCLEOTIDE SEQUENCE [LARGE SCALE GENOMIC DNA]</scope>
    <source>
        <strain evidence="4 5">KIBI-1</strain>
    </source>
</reference>
<accession>A0A0M8JQV5</accession>
<evidence type="ECO:0000313" key="3">
    <source>
        <dbReference type="EMBL" id="GAP19548.1"/>
    </source>
</evidence>
<proteinExistence type="predicted"/>
<dbReference type="InterPro" id="IPR008988">
    <property type="entry name" value="Transcriptional_repressor_C"/>
</dbReference>
<dbReference type="InterPro" id="IPR038157">
    <property type="entry name" value="FeoA_core_dom"/>
</dbReference>
<evidence type="ECO:0000313" key="5">
    <source>
        <dbReference type="Proteomes" id="UP000050501"/>
    </source>
</evidence>
<protein>
    <submittedName>
        <fullName evidence="3">Fe2+ transport system protein A</fullName>
    </submittedName>
</protein>
<dbReference type="RefSeq" id="WP_062419819.1">
    <property type="nucleotide sequence ID" value="NZ_BBXZ01000182.1"/>
</dbReference>